<organism evidence="2">
    <name type="scientific">Thermoanaerobaculum aquaticum</name>
    <dbReference type="NCBI Taxonomy" id="1312852"/>
    <lineage>
        <taxon>Bacteria</taxon>
        <taxon>Pseudomonadati</taxon>
        <taxon>Acidobacteriota</taxon>
        <taxon>Thermoanaerobaculia</taxon>
        <taxon>Thermoanaerobaculales</taxon>
        <taxon>Thermoanaerobaculaceae</taxon>
        <taxon>Thermoanaerobaculum</taxon>
    </lineage>
</organism>
<proteinExistence type="predicted"/>
<evidence type="ECO:0000313" key="1">
    <source>
        <dbReference type="EMBL" id="HEQ87890.1"/>
    </source>
</evidence>
<name>A0A7C2NJA5_9BACT</name>
<dbReference type="AlphaFoldDB" id="A0A7C2NJA5"/>
<dbReference type="EMBL" id="DSHW01000045">
    <property type="protein sequence ID" value="HEQ87890.1"/>
    <property type="molecule type" value="Genomic_DNA"/>
</dbReference>
<comment type="caution">
    <text evidence="2">The sequence shown here is derived from an EMBL/GenBank/DDBJ whole genome shotgun (WGS) entry which is preliminary data.</text>
</comment>
<reference evidence="2" key="1">
    <citation type="journal article" date="2020" name="mSystems">
        <title>Genome- and Community-Level Interaction Insights into Carbon Utilization and Element Cycling Functions of Hydrothermarchaeota in Hydrothermal Sediment.</title>
        <authorList>
            <person name="Zhou Z."/>
            <person name="Liu Y."/>
            <person name="Xu W."/>
            <person name="Pan J."/>
            <person name="Luo Z.H."/>
            <person name="Li M."/>
        </authorList>
    </citation>
    <scope>NUCLEOTIDE SEQUENCE [LARGE SCALE GENOMIC DNA]</scope>
    <source>
        <strain evidence="1">SpSt-186</strain>
        <strain evidence="2">SpSt-299</strain>
    </source>
</reference>
<sequence>MPHVILSGQADLARAWQEFPEGPFRFGNAVARIEGRFLSASRRELLLEAVVVEFGRPLHPVILVSLRQEGTGVHLWDVVRVERTEAVKALIAMVSRELARFGAGEVRSTNLKPELLSALGVGQISAE</sequence>
<protein>
    <submittedName>
        <fullName evidence="2">Uncharacterized protein</fullName>
    </submittedName>
</protein>
<gene>
    <name evidence="1" type="ORF">ENP06_00565</name>
    <name evidence="2" type="ORF">ENQ31_05110</name>
</gene>
<accession>A0A7C2NJA5</accession>
<dbReference type="EMBL" id="DSMR01000371">
    <property type="protein sequence ID" value="HET47522.1"/>
    <property type="molecule type" value="Genomic_DNA"/>
</dbReference>
<evidence type="ECO:0000313" key="2">
    <source>
        <dbReference type="EMBL" id="HET47522.1"/>
    </source>
</evidence>